<gene>
    <name evidence="2" type="ORF">Nans01_37000</name>
</gene>
<dbReference type="PANTHER" id="PTHR30163:SF8">
    <property type="entry name" value="LYTIC MUREIN TRANSGLYCOSYLASE"/>
    <property type="match status" value="1"/>
</dbReference>
<dbReference type="Gene3D" id="1.10.530.10">
    <property type="match status" value="1"/>
</dbReference>
<dbReference type="AlphaFoldDB" id="A0A9W6P886"/>
<name>A0A9W6P886_9ACTN</name>
<keyword evidence="3" id="KW-1185">Reference proteome</keyword>
<evidence type="ECO:0000313" key="3">
    <source>
        <dbReference type="Proteomes" id="UP001165092"/>
    </source>
</evidence>
<comment type="caution">
    <text evidence="2">The sequence shown here is derived from an EMBL/GenBank/DDBJ whole genome shotgun (WGS) entry which is preliminary data.</text>
</comment>
<proteinExistence type="predicted"/>
<accession>A0A9W6P886</accession>
<feature type="compositionally biased region" description="Basic and acidic residues" evidence="1">
    <location>
        <begin position="75"/>
        <end position="88"/>
    </location>
</feature>
<dbReference type="InterPro" id="IPR023346">
    <property type="entry name" value="Lysozyme-like_dom_sf"/>
</dbReference>
<dbReference type="CDD" id="cd13399">
    <property type="entry name" value="Slt35-like"/>
    <property type="match status" value="1"/>
</dbReference>
<dbReference type="SUPFAM" id="SSF53955">
    <property type="entry name" value="Lysozyme-like"/>
    <property type="match status" value="1"/>
</dbReference>
<feature type="region of interest" description="Disordered" evidence="1">
    <location>
        <begin position="57"/>
        <end position="111"/>
    </location>
</feature>
<feature type="region of interest" description="Disordered" evidence="1">
    <location>
        <begin position="1"/>
        <end position="24"/>
    </location>
</feature>
<dbReference type="Proteomes" id="UP001165092">
    <property type="component" value="Unassembled WGS sequence"/>
</dbReference>
<reference evidence="2" key="1">
    <citation type="submission" date="2023-02" db="EMBL/GenBank/DDBJ databases">
        <title>Nocardiopsis ansamitocini NBRC 112285.</title>
        <authorList>
            <person name="Ichikawa N."/>
            <person name="Sato H."/>
            <person name="Tonouchi N."/>
        </authorList>
    </citation>
    <scope>NUCLEOTIDE SEQUENCE</scope>
    <source>
        <strain evidence="2">NBRC 112285</strain>
    </source>
</reference>
<dbReference type="EMBL" id="BSQG01000006">
    <property type="protein sequence ID" value="GLU49349.1"/>
    <property type="molecule type" value="Genomic_DNA"/>
</dbReference>
<protein>
    <submittedName>
        <fullName evidence="2">Murein transglycosylase</fullName>
    </submittedName>
</protein>
<sequence length="291" mass="30503">MPVTVSPPVDGARPQPPGASATDHSWKPVIAACTALVAVAGVTGTILAGVSTVVESAAPRSLPPGPTESAGSVEAVREDTAPRERSATEESADTRPSPMAAEVAEEASPEWLDRVSAATGIPRRALQAYANAQLRLMNEQPHCQISWPTLAAIGSVESRHGTYAGGEIGPDGVTTVKVIGIPLNGENNTAAIPDTDGGRLDGDTEWDRAVGPMQFIPTTWEIWGADASGGDDPDPHNIDDTALSAARYLCHQDRVLTTSEGWWAGILSYNQSERYGNDVLDVANDYVNALS</sequence>
<dbReference type="GO" id="GO:0009253">
    <property type="term" value="P:peptidoglycan catabolic process"/>
    <property type="evidence" value="ECO:0007669"/>
    <property type="project" value="TreeGrafter"/>
</dbReference>
<dbReference type="InterPro" id="IPR043426">
    <property type="entry name" value="MltB-like"/>
</dbReference>
<evidence type="ECO:0000313" key="2">
    <source>
        <dbReference type="EMBL" id="GLU49349.1"/>
    </source>
</evidence>
<organism evidence="2 3">
    <name type="scientific">Nocardiopsis ansamitocini</name>
    <dbReference type="NCBI Taxonomy" id="1670832"/>
    <lineage>
        <taxon>Bacteria</taxon>
        <taxon>Bacillati</taxon>
        <taxon>Actinomycetota</taxon>
        <taxon>Actinomycetes</taxon>
        <taxon>Streptosporangiales</taxon>
        <taxon>Nocardiopsidaceae</taxon>
        <taxon>Nocardiopsis</taxon>
    </lineage>
</organism>
<dbReference type="PANTHER" id="PTHR30163">
    <property type="entry name" value="MEMBRANE-BOUND LYTIC MUREIN TRANSGLYCOSYLASE B"/>
    <property type="match status" value="1"/>
</dbReference>
<dbReference type="GO" id="GO:0008933">
    <property type="term" value="F:peptidoglycan lytic transglycosylase activity"/>
    <property type="evidence" value="ECO:0007669"/>
    <property type="project" value="TreeGrafter"/>
</dbReference>
<evidence type="ECO:0000256" key="1">
    <source>
        <dbReference type="SAM" id="MobiDB-lite"/>
    </source>
</evidence>